<dbReference type="NCBIfam" id="TIGR01484">
    <property type="entry name" value="HAD-SF-IIB"/>
    <property type="match status" value="1"/>
</dbReference>
<dbReference type="PANTHER" id="PTHR10000:SF8">
    <property type="entry name" value="HAD SUPERFAMILY HYDROLASE-LIKE, TYPE 3"/>
    <property type="match status" value="1"/>
</dbReference>
<dbReference type="Pfam" id="PF08282">
    <property type="entry name" value="Hydrolase_3"/>
    <property type="match status" value="1"/>
</dbReference>
<dbReference type="RefSeq" id="WP_216554364.1">
    <property type="nucleotide sequence ID" value="NZ_JAHLOH010000007.1"/>
</dbReference>
<dbReference type="GO" id="GO:0016787">
    <property type="term" value="F:hydrolase activity"/>
    <property type="evidence" value="ECO:0007669"/>
    <property type="project" value="UniProtKB-KW"/>
</dbReference>
<protein>
    <submittedName>
        <fullName evidence="1">Cof-type HAD-IIB family hydrolase</fullName>
    </submittedName>
</protein>
<evidence type="ECO:0000313" key="2">
    <source>
        <dbReference type="Proteomes" id="UP001524478"/>
    </source>
</evidence>
<gene>
    <name evidence="1" type="ORF">NE686_14170</name>
</gene>
<keyword evidence="1" id="KW-0378">Hydrolase</keyword>
<organism evidence="1 2">
    <name type="scientific">Tissierella carlieri</name>
    <dbReference type="NCBI Taxonomy" id="689904"/>
    <lineage>
        <taxon>Bacteria</taxon>
        <taxon>Bacillati</taxon>
        <taxon>Bacillota</taxon>
        <taxon>Tissierellia</taxon>
        <taxon>Tissierellales</taxon>
        <taxon>Tissierellaceae</taxon>
        <taxon>Tissierella</taxon>
    </lineage>
</organism>
<keyword evidence="2" id="KW-1185">Reference proteome</keyword>
<dbReference type="PANTHER" id="PTHR10000">
    <property type="entry name" value="PHOSPHOSERINE PHOSPHATASE"/>
    <property type="match status" value="1"/>
</dbReference>
<comment type="caution">
    <text evidence="1">The sequence shown here is derived from an EMBL/GenBank/DDBJ whole genome shotgun (WGS) entry which is preliminary data.</text>
</comment>
<dbReference type="Proteomes" id="UP001524478">
    <property type="component" value="Unassembled WGS sequence"/>
</dbReference>
<accession>A0ABT1SCN6</accession>
<sequence length="273" mass="31310">MYKLIAIDLDGTLLDDKKEISKENLDTINKLIGKGYEVVIATGRRYWSAKELTKGIDRHMTILANNGNIVRNSEDDKIIFAKYLNIEDFKIIIEEGKRRSLNPIIHIDGYEEGIDIIIESDKEYYDYIGQDNRFKKVNSYLEIEDDKILAVVYGESKDVLYPFYEYIKDKYADSYNAHIMENIKFAETMLEIMNPLGTKWISLVEYANKLNIRPEEIIAIGDDNNDLEMIKNSGLGIAMKNGSLLVKSAAKIITEKDNTESGVAFELKRVLNI</sequence>
<dbReference type="InterPro" id="IPR006379">
    <property type="entry name" value="HAD-SF_hydro_IIB"/>
</dbReference>
<dbReference type="InterPro" id="IPR000150">
    <property type="entry name" value="Cof"/>
</dbReference>
<dbReference type="EMBL" id="JANGAC010000011">
    <property type="protein sequence ID" value="MCQ4924244.1"/>
    <property type="molecule type" value="Genomic_DNA"/>
</dbReference>
<evidence type="ECO:0000313" key="1">
    <source>
        <dbReference type="EMBL" id="MCQ4924244.1"/>
    </source>
</evidence>
<dbReference type="SFLD" id="SFLDG01140">
    <property type="entry name" value="C2.B:_Phosphomannomutase_and_P"/>
    <property type="match status" value="1"/>
</dbReference>
<name>A0ABT1SCN6_9FIRM</name>
<dbReference type="SFLD" id="SFLDS00003">
    <property type="entry name" value="Haloacid_Dehalogenase"/>
    <property type="match status" value="1"/>
</dbReference>
<reference evidence="1 2" key="1">
    <citation type="submission" date="2022-06" db="EMBL/GenBank/DDBJ databases">
        <title>Isolation of gut microbiota from human fecal samples.</title>
        <authorList>
            <person name="Pamer E.G."/>
            <person name="Barat B."/>
            <person name="Waligurski E."/>
            <person name="Medina S."/>
            <person name="Paddock L."/>
            <person name="Mostad J."/>
        </authorList>
    </citation>
    <scope>NUCLEOTIDE SEQUENCE [LARGE SCALE GENOMIC DNA]</scope>
    <source>
        <strain evidence="1 2">DFI.7.95</strain>
    </source>
</reference>
<proteinExistence type="predicted"/>
<dbReference type="NCBIfam" id="TIGR00099">
    <property type="entry name" value="Cof-subfamily"/>
    <property type="match status" value="1"/>
</dbReference>